<dbReference type="Proteomes" id="UP000183670">
    <property type="component" value="Unassembled WGS sequence"/>
</dbReference>
<dbReference type="PANTHER" id="PTHR39196">
    <property type="entry name" value="PRIMOSOME, DNAD SUBUNIT"/>
    <property type="match status" value="1"/>
</dbReference>
<dbReference type="AlphaFoldDB" id="A0A1G6GBI5"/>
<name>A0A1G6GBI5_BACOV</name>
<dbReference type="RefSeq" id="WP_074559251.1">
    <property type="nucleotide sequence ID" value="NZ_FMYE01000043.1"/>
</dbReference>
<evidence type="ECO:0000313" key="4">
    <source>
        <dbReference type="Proteomes" id="UP000183670"/>
    </source>
</evidence>
<evidence type="ECO:0000313" key="3">
    <source>
        <dbReference type="EMBL" id="SDB78536.1"/>
    </source>
</evidence>
<dbReference type="EMBL" id="FMYE01000043">
    <property type="protein sequence ID" value="SDB78536.1"/>
    <property type="molecule type" value="Genomic_DNA"/>
</dbReference>
<feature type="domain" description="Lin1244/Lin1753-like N-terminal" evidence="2">
    <location>
        <begin position="10"/>
        <end position="104"/>
    </location>
</feature>
<sequence>MGRIKQGLDYFPMSTSFMHDRIVRRVMKREGDAAFATLVETLSYIYAGKGYYIPASDEFYDELTDSLYNTDLDDVKRIIALAVECGLFDAGLFRQYGILTSADIQRQYLFITKRRSSSLIDPAYCLLEAEELASYHTSPNSKNSAEDADNKTACDVTPTADTVTSTTDSATSEAEMSTLGTQNKEKQIKTNQNKLNHLSDSPQGENGGGKILKSRKVMTQEDINNLQPPSDGMQRNFEGLLENLHSYKIPPSEQYAIILKSNFGAIGHPVWKGFSSIRGSNGKIKLPGHYLLSVIN</sequence>
<reference evidence="3 4" key="1">
    <citation type="submission" date="2016-10" db="EMBL/GenBank/DDBJ databases">
        <authorList>
            <person name="de Groot N.N."/>
        </authorList>
    </citation>
    <scope>NUCLEOTIDE SEQUENCE [LARGE SCALE GENOMIC DNA]</scope>
    <source>
        <strain evidence="3 4">NLAE-zl-C500</strain>
    </source>
</reference>
<accession>A0A1G6GBI5</accession>
<organism evidence="3 4">
    <name type="scientific">Bacteroides ovatus</name>
    <dbReference type="NCBI Taxonomy" id="28116"/>
    <lineage>
        <taxon>Bacteria</taxon>
        <taxon>Pseudomonadati</taxon>
        <taxon>Bacteroidota</taxon>
        <taxon>Bacteroidia</taxon>
        <taxon>Bacteroidales</taxon>
        <taxon>Bacteroidaceae</taxon>
        <taxon>Bacteroides</taxon>
    </lineage>
</organism>
<evidence type="ECO:0000256" key="1">
    <source>
        <dbReference type="SAM" id="MobiDB-lite"/>
    </source>
</evidence>
<dbReference type="Pfam" id="PF14297">
    <property type="entry name" value="Lin1244_N"/>
    <property type="match status" value="1"/>
</dbReference>
<dbReference type="InterPro" id="IPR025400">
    <property type="entry name" value="Lin1244/Lin1753-like_N"/>
</dbReference>
<gene>
    <name evidence="3" type="ORF">SAMN05192581_10438</name>
</gene>
<proteinExistence type="predicted"/>
<evidence type="ECO:0000259" key="2">
    <source>
        <dbReference type="Pfam" id="PF14297"/>
    </source>
</evidence>
<protein>
    <recommendedName>
        <fullName evidence="2">Lin1244/Lin1753-like N-terminal domain-containing protein</fullName>
    </recommendedName>
</protein>
<feature type="region of interest" description="Disordered" evidence="1">
    <location>
        <begin position="137"/>
        <end position="186"/>
    </location>
</feature>
<dbReference type="PANTHER" id="PTHR39196:SF1">
    <property type="entry name" value="PRIMOSOME, DNAD SUBUNIT"/>
    <property type="match status" value="1"/>
</dbReference>
<feature type="compositionally biased region" description="Low complexity" evidence="1">
    <location>
        <begin position="155"/>
        <end position="178"/>
    </location>
</feature>